<dbReference type="EMBL" id="PVXQ01000005">
    <property type="protein sequence ID" value="PRR83813.1"/>
    <property type="molecule type" value="Genomic_DNA"/>
</dbReference>
<proteinExistence type="predicted"/>
<dbReference type="RefSeq" id="WP_106058787.1">
    <property type="nucleotide sequence ID" value="NZ_PVXQ01000005.1"/>
</dbReference>
<protein>
    <submittedName>
        <fullName evidence="3">Putative metallophosphoesterase</fullName>
        <ecNumber evidence="3">3.1.-.-</ecNumber>
    </submittedName>
</protein>
<dbReference type="Gene3D" id="3.60.21.10">
    <property type="match status" value="1"/>
</dbReference>
<gene>
    <name evidence="3" type="ORF">CLVI_07600</name>
</gene>
<evidence type="ECO:0000313" key="4">
    <source>
        <dbReference type="Proteomes" id="UP000239471"/>
    </source>
</evidence>
<feature type="domain" description="Calcineurin-like phosphoesterase" evidence="2">
    <location>
        <begin position="161"/>
        <end position="329"/>
    </location>
</feature>
<dbReference type="PANTHER" id="PTHR31302">
    <property type="entry name" value="TRANSMEMBRANE PROTEIN WITH METALLOPHOSPHOESTERASE DOMAIN-RELATED"/>
    <property type="match status" value="1"/>
</dbReference>
<dbReference type="AlphaFoldDB" id="A0A2T0BIZ5"/>
<evidence type="ECO:0000256" key="1">
    <source>
        <dbReference type="SAM" id="Phobius"/>
    </source>
</evidence>
<dbReference type="OrthoDB" id="9780884at2"/>
<feature type="transmembrane region" description="Helical" evidence="1">
    <location>
        <begin position="113"/>
        <end position="137"/>
    </location>
</feature>
<sequence>MKKIFLIMAILFMSLYGVINYYIGSRAWQYIGREIPFLNNTIYWIIFSLIAAAYIISILIGSIVPKVVSNIFNIVGSYWMAIMFYLILILPVIDLMRILSKKFAFISDDVVATANVQLIVTGVVISFLFALMVYGAWNGHSAKVTKYDLDINKIEGNIESLKIIMISDIHLGGIVDNRRLTNMVNRINDLTPDLVLIPGDIIDSKLEHFIKQNMSDTFKRLKSKYGTYACLGNHDTMGDKVDVVVENFENAGIKVLRDEVISIEDSFYIIGRDDPYLQGATKVKRKDLSYLTKDLDRSKTFILMDHQPKNLSDTEKEGIDLQVSGHTHKGQLFPESFITNKIYELDYGYLKKNNSKIIVSSGYGTWGPPIRLGSRSEIVEINLKFKG</sequence>
<dbReference type="InterPro" id="IPR051158">
    <property type="entry name" value="Metallophosphoesterase_sf"/>
</dbReference>
<reference evidence="3 4" key="1">
    <citation type="submission" date="2018-03" db="EMBL/GenBank/DDBJ databases">
        <title>Genome sequence of Clostridium vincentii DSM 10228.</title>
        <authorList>
            <person name="Poehlein A."/>
            <person name="Daniel R."/>
        </authorList>
    </citation>
    <scope>NUCLEOTIDE SEQUENCE [LARGE SCALE GENOMIC DNA]</scope>
    <source>
        <strain evidence="3 4">DSM 10228</strain>
    </source>
</reference>
<dbReference type="SUPFAM" id="SSF56300">
    <property type="entry name" value="Metallo-dependent phosphatases"/>
    <property type="match status" value="1"/>
</dbReference>
<dbReference type="InterPro" id="IPR029052">
    <property type="entry name" value="Metallo-depent_PP-like"/>
</dbReference>
<name>A0A2T0BIZ5_9CLOT</name>
<accession>A0A2T0BIZ5</accession>
<keyword evidence="3" id="KW-0378">Hydrolase</keyword>
<dbReference type="Proteomes" id="UP000239471">
    <property type="component" value="Unassembled WGS sequence"/>
</dbReference>
<evidence type="ECO:0000259" key="2">
    <source>
        <dbReference type="Pfam" id="PF00149"/>
    </source>
</evidence>
<feature type="transmembrane region" description="Helical" evidence="1">
    <location>
        <begin position="43"/>
        <end position="64"/>
    </location>
</feature>
<dbReference type="PANTHER" id="PTHR31302:SF0">
    <property type="entry name" value="TRANSMEMBRANE PROTEIN WITH METALLOPHOSPHOESTERASE DOMAIN"/>
    <property type="match status" value="1"/>
</dbReference>
<feature type="transmembrane region" description="Helical" evidence="1">
    <location>
        <begin position="71"/>
        <end position="93"/>
    </location>
</feature>
<keyword evidence="1" id="KW-1133">Transmembrane helix</keyword>
<keyword evidence="4" id="KW-1185">Reference proteome</keyword>
<comment type="caution">
    <text evidence="3">The sequence shown here is derived from an EMBL/GenBank/DDBJ whole genome shotgun (WGS) entry which is preliminary data.</text>
</comment>
<dbReference type="GO" id="GO:0016787">
    <property type="term" value="F:hydrolase activity"/>
    <property type="evidence" value="ECO:0007669"/>
    <property type="project" value="UniProtKB-KW"/>
</dbReference>
<dbReference type="Pfam" id="PF00149">
    <property type="entry name" value="Metallophos"/>
    <property type="match status" value="1"/>
</dbReference>
<dbReference type="CDD" id="cd07385">
    <property type="entry name" value="MPP_YkuE_C"/>
    <property type="match status" value="1"/>
</dbReference>
<dbReference type="EC" id="3.1.-.-" evidence="3"/>
<feature type="transmembrane region" description="Helical" evidence="1">
    <location>
        <begin position="5"/>
        <end position="23"/>
    </location>
</feature>
<keyword evidence="1" id="KW-0472">Membrane</keyword>
<evidence type="ECO:0000313" key="3">
    <source>
        <dbReference type="EMBL" id="PRR83813.1"/>
    </source>
</evidence>
<keyword evidence="1" id="KW-0812">Transmembrane</keyword>
<dbReference type="InterPro" id="IPR004843">
    <property type="entry name" value="Calcineurin-like_PHP"/>
</dbReference>
<organism evidence="3 4">
    <name type="scientific">Clostridium vincentii</name>
    <dbReference type="NCBI Taxonomy" id="52704"/>
    <lineage>
        <taxon>Bacteria</taxon>
        <taxon>Bacillati</taxon>
        <taxon>Bacillota</taxon>
        <taxon>Clostridia</taxon>
        <taxon>Eubacteriales</taxon>
        <taxon>Clostridiaceae</taxon>
        <taxon>Clostridium</taxon>
    </lineage>
</organism>